<evidence type="ECO:0000256" key="1">
    <source>
        <dbReference type="SAM" id="Phobius"/>
    </source>
</evidence>
<reference evidence="2 5" key="2">
    <citation type="submission" date="2018-05" db="EMBL/GenBank/DDBJ databases">
        <title>Genomic Encyclopedia of Type Strains, Phase IV (KMG-V): Genome sequencing to study the core and pangenomes of soil and plant-associated prokaryotes.</title>
        <authorList>
            <person name="Whitman W."/>
        </authorList>
    </citation>
    <scope>NUCLEOTIDE SEQUENCE [LARGE SCALE GENOMIC DNA]</scope>
    <source>
        <strain evidence="2 5">SIr-6563</strain>
    </source>
</reference>
<dbReference type="EMBL" id="QJJV01000005">
    <property type="protein sequence ID" value="PXX18257.1"/>
    <property type="molecule type" value="Genomic_DNA"/>
</dbReference>
<dbReference type="Proteomes" id="UP000247515">
    <property type="component" value="Unassembled WGS sequence"/>
</dbReference>
<evidence type="ECO:0000313" key="5">
    <source>
        <dbReference type="Proteomes" id="UP000247515"/>
    </source>
</evidence>
<keyword evidence="1" id="KW-0472">Membrane</keyword>
<evidence type="ECO:0000313" key="3">
    <source>
        <dbReference type="EMBL" id="SEJ62392.1"/>
    </source>
</evidence>
<gene>
    <name evidence="2" type="ORF">C7400_105319</name>
    <name evidence="3" type="ORF">SAMN05216550_106317</name>
</gene>
<keyword evidence="5" id="KW-1185">Reference proteome</keyword>
<dbReference type="InterPro" id="IPR017850">
    <property type="entry name" value="Alkaline_phosphatase_core_sf"/>
</dbReference>
<reference evidence="3 4" key="1">
    <citation type="submission" date="2016-10" db="EMBL/GenBank/DDBJ databases">
        <authorList>
            <person name="Varghese N."/>
            <person name="Submissions S."/>
        </authorList>
    </citation>
    <scope>NUCLEOTIDE SEQUENCE [LARGE SCALE GENOMIC DNA]</scope>
    <source>
        <strain evidence="3 4">LMG 22274</strain>
    </source>
</reference>
<evidence type="ECO:0000313" key="4">
    <source>
        <dbReference type="Proteomes" id="UP000183529"/>
    </source>
</evidence>
<dbReference type="NCBIfam" id="TIGR03368">
    <property type="entry name" value="cellulose_yhjU"/>
    <property type="match status" value="1"/>
</dbReference>
<feature type="transmembrane region" description="Helical" evidence="1">
    <location>
        <begin position="89"/>
        <end position="111"/>
    </location>
</feature>
<dbReference type="GeneID" id="61307563"/>
<accession>A0A1A5X2Z5</accession>
<dbReference type="Proteomes" id="UP000183529">
    <property type="component" value="Unassembled WGS sequence"/>
</dbReference>
<dbReference type="AlphaFoldDB" id="A0A1A5X2Z5"/>
<dbReference type="EMBL" id="FNZM01000006">
    <property type="protein sequence ID" value="SEJ62392.1"/>
    <property type="molecule type" value="Genomic_DNA"/>
</dbReference>
<organism evidence="3 4">
    <name type="scientific">Paraburkholderia tropica</name>
    <dbReference type="NCBI Taxonomy" id="92647"/>
    <lineage>
        <taxon>Bacteria</taxon>
        <taxon>Pseudomonadati</taxon>
        <taxon>Pseudomonadota</taxon>
        <taxon>Betaproteobacteria</taxon>
        <taxon>Burkholderiales</taxon>
        <taxon>Burkholderiaceae</taxon>
        <taxon>Paraburkholderia</taxon>
    </lineage>
</organism>
<dbReference type="Gene3D" id="3.40.720.10">
    <property type="entry name" value="Alkaline Phosphatase, subunit A"/>
    <property type="match status" value="1"/>
</dbReference>
<protein>
    <submittedName>
        <fullName evidence="3">Cellulose synthase operon protein YhjU</fullName>
    </submittedName>
</protein>
<sequence length="530" mass="57664">MGLWNLYFAAKLYLYALGTFSPLWLLNIVFAAALLVPLHVRWLRITRNVLAVLAGIALFYHESGWPPISRAISQIPVLLTFTPSYMLELLGRLVSLKMIVSTVLAILLYFLINRWIRVTTLVLIALVVVPIWHGAGTLVANASSAFAQSASGDNADGDSRNANEPRNEQAGTYDQQLAAFRANEAGRHVNFTPLTQDANAQFDIIVVHICSLSWDDMDVVKARNNPLFSRFDYIFQNFSSGASYSGPAAIRVLRATCGQEAHKALYDPAPAECHLFAQLAQAGYTPQALLNHNGRFDDFRGTVLKEIGVPGVTIPSNDGLPVFMKEFDNSPLVDDYDVLARWYKQRLAAGGGPVALYYNTVSMHDGNRLPNSKLTSLESYPIRLQTLLGDVDKLIDLVAQSGRKAVIVFVPEHGAALRGEENQIAGMREIPTPRIVHVPVGVKIVGLPAGTEHAGGPVTIDTPTSYLALAQLLANLVAKSPFAPGAEPLAQYANGLPQTRMVGENEGTVSMTTPNGYVIHTPDGVWVEGK</sequence>
<feature type="transmembrane region" description="Helical" evidence="1">
    <location>
        <begin position="118"/>
        <end position="140"/>
    </location>
</feature>
<name>A0A1A5X2Z5_9BURK</name>
<proteinExistence type="predicted"/>
<dbReference type="OrthoDB" id="6965261at2"/>
<keyword evidence="1" id="KW-0812">Transmembrane</keyword>
<feature type="transmembrane region" description="Helical" evidence="1">
    <location>
        <begin position="12"/>
        <end position="38"/>
    </location>
</feature>
<keyword evidence="1" id="KW-1133">Transmembrane helix</keyword>
<comment type="caution">
    <text evidence="3">The sequence shown here is derived from an EMBL/GenBank/DDBJ whole genome shotgun (WGS) entry which is preliminary data.</text>
</comment>
<dbReference type="InterPro" id="IPR017744">
    <property type="entry name" value="BcsG"/>
</dbReference>
<dbReference type="Pfam" id="PF11658">
    <property type="entry name" value="CBP_BcsG"/>
    <property type="match status" value="1"/>
</dbReference>
<dbReference type="RefSeq" id="WP_065064860.1">
    <property type="nucleotide sequence ID" value="NZ_CADFGN010000006.1"/>
</dbReference>
<evidence type="ECO:0000313" key="2">
    <source>
        <dbReference type="EMBL" id="PXX18257.1"/>
    </source>
</evidence>